<feature type="domain" description="Human immunodeficiency virus 1 envelope glycoprotein Gp120" evidence="36">
    <location>
        <begin position="34"/>
        <end position="509"/>
    </location>
</feature>
<keyword evidence="16 33" id="KW-0732">Signal</keyword>
<keyword evidence="13 33" id="KW-0165">Cleavage on pair of basic residues</keyword>
<evidence type="ECO:0000256" key="2">
    <source>
        <dbReference type="ARBA" id="ARBA00004433"/>
    </source>
</evidence>
<dbReference type="GO" id="GO:0044175">
    <property type="term" value="C:host cell endosome membrane"/>
    <property type="evidence" value="ECO:0007669"/>
    <property type="project" value="UniProtKB-SubCell"/>
</dbReference>
<feature type="transmembrane region" description="Helical" evidence="34">
    <location>
        <begin position="676"/>
        <end position="703"/>
    </location>
</feature>
<comment type="subcellular location">
    <subcellularLocation>
        <location evidence="3">Host cell membrane</location>
        <topology evidence="3">Peripheral membrane protein</topology>
    </subcellularLocation>
    <subcellularLocation>
        <location evidence="1">Host cell membrane</location>
        <topology evidence="1">Single-pass type I membrane protein</topology>
    </subcellularLocation>
    <subcellularLocation>
        <location evidence="2">Host endosome membrane</location>
        <topology evidence="2">Peripheral membrane protein</topology>
    </subcellularLocation>
    <subcellularLocation>
        <location evidence="5">Host endosome membrane</location>
        <topology evidence="5">Single-pass type I membrane protein</topology>
    </subcellularLocation>
    <subcellularLocation>
        <location evidence="6">Virion membrane</location>
        <topology evidence="6">Peripheral membrane protein</topology>
    </subcellularLocation>
    <subcellularLocation>
        <location evidence="4">Virion membrane</location>
        <topology evidence="4">Single-pass type I membrane protein</topology>
    </subcellularLocation>
</comment>
<keyword evidence="15 33" id="KW-0053">Apoptosis</keyword>
<dbReference type="SUPFAM" id="SSF56502">
    <property type="entry name" value="gp120 core"/>
    <property type="match status" value="2"/>
</dbReference>
<keyword evidence="23 33" id="KW-1039">Host endosome</keyword>
<feature type="domain" description="Retroviral envelope protein GP41-like" evidence="37">
    <location>
        <begin position="528"/>
        <end position="717"/>
    </location>
</feature>
<feature type="chain" id="PRO_5023409602" description="Envelope glycoprotein gp160" evidence="33">
    <location>
        <begin position="33"/>
        <end position="854"/>
    </location>
</feature>
<accession>A0A0C5KLA7</accession>
<evidence type="ECO:0000256" key="26">
    <source>
        <dbReference type="ARBA" id="ARBA00023139"/>
    </source>
</evidence>
<keyword evidence="29 33" id="KW-0899">Viral immunoevasion</keyword>
<evidence type="ECO:0000256" key="28">
    <source>
        <dbReference type="ARBA" id="ARBA00023180"/>
    </source>
</evidence>
<evidence type="ECO:0000256" key="11">
    <source>
        <dbReference type="ARBA" id="ARBA00022581"/>
    </source>
</evidence>
<organism evidence="38 39">
    <name type="scientific">Human immunodeficiency virus type 1</name>
    <name type="common">HIV-1</name>
    <dbReference type="NCBI Taxonomy" id="11676"/>
    <lineage>
        <taxon>Viruses</taxon>
        <taxon>Riboviria</taxon>
        <taxon>Pararnavirae</taxon>
        <taxon>Artverviricota</taxon>
        <taxon>Revtraviricetes</taxon>
        <taxon>Ortervirales</taxon>
        <taxon>Retroviridae</taxon>
        <taxon>Orthoretrovirinae</taxon>
        <taxon>Lentivirus</taxon>
        <taxon>Lentivirus humimdef1</taxon>
    </lineage>
</organism>
<evidence type="ECO:0000256" key="34">
    <source>
        <dbReference type="RuleBase" id="RU363095"/>
    </source>
</evidence>
<dbReference type="GO" id="GO:0019031">
    <property type="term" value="C:viral envelope"/>
    <property type="evidence" value="ECO:0007669"/>
    <property type="project" value="UniProtKB-KW"/>
</dbReference>
<comment type="PTM">
    <text evidence="33">Palmitoylation of the transmembrane protein and of Env polyprotein (prior to its proteolytic cleavage) is essential for their association with host cell membrane lipid rafts. Palmitoylation is therefore required for envelope trafficking to classical lipid rafts, but not for viral replication.</text>
</comment>
<keyword evidence="26 33" id="KW-0564">Palmitate</keyword>
<evidence type="ECO:0000256" key="14">
    <source>
        <dbReference type="ARBA" id="ARBA00022692"/>
    </source>
</evidence>
<evidence type="ECO:0000256" key="25">
    <source>
        <dbReference type="ARBA" id="ARBA00023136"/>
    </source>
</evidence>
<comment type="subcellular location">
    <molecule>Transmembrane protein gp41</molecule>
    <subcellularLocation>
        <location evidence="33">Virion membrane</location>
        <topology evidence="33">Single-pass type I membrane protein</topology>
    </subcellularLocation>
    <subcellularLocation>
        <location evidence="33">Host cell membrane</location>
        <topology evidence="33">Single-pass type I membrane protein</topology>
    </subcellularLocation>
    <subcellularLocation>
        <location evidence="33">Host endosome membrane</location>
        <topology evidence="33">Single-pass type I membrane protein</topology>
    </subcellularLocation>
    <text evidence="33">It is probably concentrated at the site of budding and incorporated into the virions possibly by contacts between the cytoplasmic tail of Env and the N-terminus of Gag.</text>
</comment>
<dbReference type="InterPro" id="IPR000777">
    <property type="entry name" value="HIV1_Gp120"/>
</dbReference>
<feature type="lipid moiety-binding region" description="S-palmitoyl cysteine; by host" evidence="33">
    <location>
        <position position="762"/>
    </location>
</feature>
<keyword evidence="11 33" id="KW-0945">Host-virus interaction</keyword>
<dbReference type="Gene3D" id="1.20.5.490">
    <property type="entry name" value="Single helix bin"/>
    <property type="match status" value="1"/>
</dbReference>
<feature type="site" description="Cleavage; by host furin" evidence="33">
    <location>
        <begin position="509"/>
        <end position="510"/>
    </location>
</feature>
<keyword evidence="22 33" id="KW-1133">Transmembrane helix</keyword>
<dbReference type="GO" id="GO:1903908">
    <property type="term" value="P:positive regulation of plasma membrane raft polarization"/>
    <property type="evidence" value="ECO:0007669"/>
    <property type="project" value="UniProtKB-UniRule"/>
</dbReference>
<feature type="disulfide bond" evidence="33">
    <location>
        <begin position="234"/>
        <end position="245"/>
    </location>
</feature>
<keyword evidence="30 33" id="KW-0449">Lipoprotein</keyword>
<comment type="subcellular location">
    <molecule>Surface protein gp120</molecule>
    <subcellularLocation>
        <location evidence="33">Virion membrane</location>
        <topology evidence="33">Peripheral membrane protein</topology>
    </subcellularLocation>
    <subcellularLocation>
        <location evidence="33">Host cell membrane</location>
        <topology evidence="33">Peripheral membrane protein</topology>
    </subcellularLocation>
    <subcellularLocation>
        <location evidence="33">Host endosome membrane</location>
        <topology evidence="33">Single-pass type I membrane protein</topology>
    </subcellularLocation>
    <text evidence="33">The surface protein is not anchored to the viral envelope, but associates with the extravirion surface through its binding to TM. It is probably concentrated at the site of budding and incorporated into the virions possibly by contacts between the cytoplasmic tail of Env and the N-terminus of Gag.</text>
</comment>
<comment type="function">
    <text evidence="33">Transmembrane protein gp41: Acts as a class I viral fusion protein. Under the current model, the protein has at least 3 conformational states: pre-fusion native state, pre-hairpin intermediate state, and post-fusion hairpin state. During fusion of viral and target intracellular membranes, the coiled coil regions (heptad repeats) assume a trimer-of-hairpins structure, positioning the fusion peptide in close proximity to the C-terminal region of the ectodomain. The formation of this structure appears to drive apposition and subsequent fusion of viral and target cell membranes. Complete fusion occurs in host cell endosomes and is dynamin-dependent, however some lipid transfer might occur at the plasma membrane. The virus undergoes clathrin-dependent internalization long before endosomal fusion, thus minimizing the surface exposure of conserved viral epitopes during fusion and reducing the efficacy of inhibitors targeting these epitopes. Membranes fusion leads to delivery of the nucleocapsid into the cytoplasm.</text>
</comment>
<evidence type="ECO:0000256" key="7">
    <source>
        <dbReference type="ARBA" id="ARBA00022506"/>
    </source>
</evidence>
<reference evidence="38 39" key="1">
    <citation type="journal article" date="2015" name="J Int AIDS Soc">
        <title>Subtype-independent near full-length HIV-1 genome sequencing and assembly to be used in large molecular epidemiological studies and clinical management.</title>
        <authorList>
            <person name="Grossmann S."/>
            <person name="Nowak P."/>
            <person name="Neogi U."/>
        </authorList>
    </citation>
    <scope>NUCLEOTIDE SEQUENCE [LARGE SCALE GENOMIC DNA]</scope>
    <source>
        <strain evidence="38">SE600035</strain>
    </source>
</reference>
<evidence type="ECO:0000256" key="10">
    <source>
        <dbReference type="ARBA" id="ARBA00022570"/>
    </source>
</evidence>
<evidence type="ECO:0000256" key="4">
    <source>
        <dbReference type="ARBA" id="ARBA00004563"/>
    </source>
</evidence>
<evidence type="ECO:0000256" key="31">
    <source>
        <dbReference type="ARBA" id="ARBA00023296"/>
    </source>
</evidence>
<dbReference type="FunFam" id="2.170.40.20:FF:000003">
    <property type="entry name" value="Envelope glycoprotein gp160"/>
    <property type="match status" value="1"/>
</dbReference>
<comment type="subunit">
    <text evidence="32">The mature envelope protein (Env) consists of a homotrimer of non-covalently associated gp120-gp41 heterodimers. The resulting complex protrudes from the virus surface as a spike. There seems to be as few as 10 spikes on the average virion. Interacts with host CD4, CCR5 and CXCR4. Gp120 also interacts with the C-type lectins CD209/DC-SIGN and CLEC4M/DC-SIGNR (collectively referred to as DC-SIGN(R)). Gp120 and gp41 interact with GalCer. Gp120 interacts with host ITGA4/ITGB7 complex; on CD4+ T-cells, this interaction results in rapid activation of integrin ITGAL/LFA-1, which facilitates efficient cell-to-cell spreading of HIV-1. Gp120 interacts with cell-associated heparan sulfate; this interaction increases virus infectivity on permissive cells and may be involved in infection of CD4- cells.</text>
</comment>
<evidence type="ECO:0000256" key="15">
    <source>
        <dbReference type="ARBA" id="ARBA00022703"/>
    </source>
</evidence>
<evidence type="ECO:0000256" key="32">
    <source>
        <dbReference type="ARBA" id="ARBA00062028"/>
    </source>
</evidence>
<dbReference type="HAMAP" id="MF_04083">
    <property type="entry name" value="HIV_ENV"/>
    <property type="match status" value="1"/>
</dbReference>
<keyword evidence="31 33" id="KW-1160">Virus entry into host cell</keyword>
<dbReference type="Gene3D" id="1.10.287.210">
    <property type="match status" value="1"/>
</dbReference>
<dbReference type="FunFam" id="1.20.5.490:FF:000001">
    <property type="entry name" value="Envelope glycoprotein gp160"/>
    <property type="match status" value="1"/>
</dbReference>
<feature type="transmembrane region" description="Helical" evidence="34">
    <location>
        <begin position="21"/>
        <end position="42"/>
    </location>
</feature>
<evidence type="ECO:0000256" key="1">
    <source>
        <dbReference type="ARBA" id="ARBA00004402"/>
    </source>
</evidence>
<comment type="domain">
    <text evidence="33">The CD4-binding region is targeted by the antibody b12.</text>
</comment>
<evidence type="ECO:0000256" key="5">
    <source>
        <dbReference type="ARBA" id="ARBA00004578"/>
    </source>
</evidence>
<evidence type="ECO:0000256" key="33">
    <source>
        <dbReference type="HAMAP-Rule" id="MF_04083"/>
    </source>
</evidence>
<keyword evidence="18 33" id="KW-0946">Virion</keyword>
<comment type="domain">
    <text evidence="33">The membrane proximal external region (MPER) present in gp41 is a tryptophan-rich region recognized by the antibodies 2F5, Z13, and 4E10. MPER seems to play a role in fusion.</text>
</comment>
<keyword evidence="7 33" id="KW-1168">Fusion of virus membrane with host membrane</keyword>
<evidence type="ECO:0000256" key="30">
    <source>
        <dbReference type="ARBA" id="ARBA00023288"/>
    </source>
</evidence>
<dbReference type="Pfam" id="PF00517">
    <property type="entry name" value="GP41"/>
    <property type="match status" value="1"/>
</dbReference>
<dbReference type="EMBL" id="KP411826">
    <property type="protein sequence ID" value="AJP61606.1"/>
    <property type="molecule type" value="Genomic_RNA"/>
</dbReference>
<dbReference type="Gene3D" id="2.170.40.20">
    <property type="entry name" value="Human immunodeficiency virus 1, Gp160, envelope glycoprotein"/>
    <property type="match status" value="2"/>
</dbReference>
<evidence type="ECO:0000256" key="22">
    <source>
        <dbReference type="ARBA" id="ARBA00022989"/>
    </source>
</evidence>
<dbReference type="GO" id="GO:1903911">
    <property type="term" value="P:positive regulation of receptor clustering"/>
    <property type="evidence" value="ECO:0007669"/>
    <property type="project" value="UniProtKB-UniRule"/>
</dbReference>
<evidence type="ECO:0000256" key="18">
    <source>
        <dbReference type="ARBA" id="ARBA00022844"/>
    </source>
</evidence>
<evidence type="ECO:0000259" key="36">
    <source>
        <dbReference type="Pfam" id="PF00516"/>
    </source>
</evidence>
<protein>
    <recommendedName>
        <fullName evidence="33">Envelope glycoprotein gp160</fullName>
    </recommendedName>
    <alternativeName>
        <fullName evidence="33">Env polyprotein</fullName>
    </alternativeName>
    <component>
        <recommendedName>
            <fullName evidence="33">Surface protein gp120</fullName>
            <shortName evidence="33">SU</shortName>
        </recommendedName>
        <alternativeName>
            <fullName evidence="33">Glycoprotein 120</fullName>
            <shortName evidence="33">gp120</shortName>
        </alternativeName>
    </component>
    <component>
        <recommendedName>
            <fullName evidence="33">Transmembrane protein gp41</fullName>
            <shortName evidence="33">TM</shortName>
        </recommendedName>
        <alternativeName>
            <fullName evidence="33">Glycoprotein 41</fullName>
            <shortName evidence="33">gp41</shortName>
        </alternativeName>
    </component>
</protein>
<evidence type="ECO:0000256" key="23">
    <source>
        <dbReference type="ARBA" id="ARBA00023046"/>
    </source>
</evidence>
<dbReference type="InterPro" id="IPR037527">
    <property type="entry name" value="Gp160"/>
</dbReference>
<keyword evidence="9 33" id="KW-1032">Host cell membrane</keyword>
<dbReference type="GO" id="GO:0019082">
    <property type="term" value="P:viral protein processing"/>
    <property type="evidence" value="ECO:0007669"/>
    <property type="project" value="UniProtKB-UniRule"/>
</dbReference>
<feature type="region of interest" description="Fusion peptide" evidence="33">
    <location>
        <begin position="510"/>
        <end position="530"/>
    </location>
</feature>
<sequence length="854" mass="97746">MRVKGIRKNWQHLWWKWGIMLLGMLMICSASDNLWVTVYYGVPVWKEATTTLFCASDAKAYDTEVHNVWATHACVPTDPNPQEVFLENVTENFNMWKNDMVEQMHEDIISLWDQSLKPCVKLTPLCVALNCSDKYHYSNSTNSSNSTMITTKGEIKNCSFNINTNRQDKWQKEYALFYKHDIVPVDGEYNNTGKNTYRLTSCNTSVITQACPKTSFEPIPIHYCTPAGYAILKCNDKNFNGTGPCKNVSSVQCTHGIRPVVSTQLLLNGSLAEKEVVIRSENFTNNIKTIIVQLNKSVEINCTRPNNNTRKSIHMGQGRAFYATGDIIGDIRQAHCNISRAEWNDTLKKIVAKLREQFENKTIIFNQSSGGDPEIVMHSFNCGGEFFYCNTTELFNSTWNSTEESSTPKGNDTITLQCRIKQIINMWQEVGKAMYAPPIRGQINCSSNITGLLLTRDGDQNDSETFRPGGGNMKDNWRSELYKYKVIKIEPLGIAPTRAKRRVVEREKRAVGIGAMIFGFLGAARSTMGAASLTLTVQARQLLSGIVQQQNNLLKAIEAQQHLLQLTVWGIKQLQARVLAVERYLKDQTFLGLWGCSGKIICTTAVPWNSTWSNRSYEEIWNNMTWIEWEREISNYTNQIYGILIESQNQQDRNEKDLLELDNWASLWNWFDISRWLWYIKIFIMIVGGLVGLRIVFTVLSIVNRVRQGYSPISLQTPRPAQRGPDRPEGTEEEGGERDRDRSGRLVNALLTIIWVDLRSLCLFSYHRLRDLLLIVTRIVELLGRRGWEALKYWWNLLQYWIQELKKSAVSLFNATAIAVAEGTDRIIEAFQRAYRAIVHIPRRIRQGAERALL</sequence>
<feature type="region of interest" description="MPER; binding to GalCer" evidence="33">
    <location>
        <begin position="660"/>
        <end position="681"/>
    </location>
</feature>
<feature type="topological domain" description="Cytoplasmic" evidence="33">
    <location>
        <begin position="704"/>
        <end position="854"/>
    </location>
</feature>
<dbReference type="GO" id="GO:0020002">
    <property type="term" value="C:host cell plasma membrane"/>
    <property type="evidence" value="ECO:0007669"/>
    <property type="project" value="UniProtKB-SubCell"/>
</dbReference>
<dbReference type="InterPro" id="IPR000328">
    <property type="entry name" value="GP41-like"/>
</dbReference>
<evidence type="ECO:0000256" key="16">
    <source>
        <dbReference type="ARBA" id="ARBA00022729"/>
    </source>
</evidence>
<evidence type="ECO:0000313" key="38">
    <source>
        <dbReference type="EMBL" id="AJP61606.1"/>
    </source>
</evidence>
<comment type="domain">
    <text evidence="33 34">The 17 amino acids long immunosuppressive region is present in many retroviral envelope proteins. Synthetic peptides derived from this relatively conserved sequence inhibit immune function in vitro and in vivo.</text>
</comment>
<keyword evidence="20 33" id="KW-0261">Viral envelope protein</keyword>
<evidence type="ECO:0000256" key="12">
    <source>
        <dbReference type="ARBA" id="ARBA00022595"/>
    </source>
</evidence>
<keyword evidence="8 33" id="KW-1170">Fusion of virus membrane with host endosomal membrane</keyword>
<comment type="domain">
    <text evidence="33">Some of the most genetically diverse regions of the viral genome are present in Env. They are called variable regions 1 through 5 (V1 through V5). Coreceptor usage of gp120 is determined mainly by the primary structure of the third variable region (V3) in the outer domain of gp120. The sequence of V3 determines which coreceptor, CCR5 and/or CXCR4 (corresponding to R5/macrophage, X4/T cell and R5X4/T cell and macrophage tropism), is used to trigger the fusion potential of the Env complex, and hence which cells the virus can infect. Binding to CCR5 involves a region adjacent in addition to V3.</text>
</comment>
<keyword evidence="28 33" id="KW-0325">Glycoprotein</keyword>
<comment type="domain">
    <text evidence="33">The YXXL motif is involved in determining the exact site of viral release at the surface of infected mononuclear cells and promotes endocytosis. YXXL and di-leucine endocytosis motifs interact directly or indirectly with the clathrin adapter complexes, opperate independently, and their activities are not additive.</text>
</comment>
<evidence type="ECO:0000256" key="8">
    <source>
        <dbReference type="ARBA" id="ARBA00022510"/>
    </source>
</evidence>
<evidence type="ECO:0000256" key="20">
    <source>
        <dbReference type="ARBA" id="ARBA00022879"/>
    </source>
</evidence>
<keyword evidence="21 33" id="KW-1164">Virus endocytosis by host</keyword>
<comment type="subunit">
    <text evidence="33">The mature envelope protein (Env) consists of a homotrimer of non-covalently associated gp120-gp41 heterodimers. The resulting complex protrudes from the virus surface as a spike. There seems to be as few as 10 spikes on the average virion. Surface protein gp120 interacts with host CD4, CCR5 and CXCR4. Gp120 also interacts with the C-type lectins CD209/DC-SIGN and CLEC4M/DC-SIGNR (collectively referred to as DC-SIGN(R)). Gp120 and gp41 interact with GalCer. Gp120 interacts with host ITGA4/ITGB7 complex; on CD4+ T-cells, this interaction results in rapid activation of integrin ITGAL/LFA-1, which facilitates efficient cell-to-cell spreading of HIV-1. Gp120 interacts with cell-associated heparan sulfate; this interaction increases virus infectivity on permissive cells and may be involved in infection of CD4- cells.</text>
</comment>
<comment type="miscellaneous">
    <text evidence="33">HIV-1 lineages are divided in three main groups, M (for Major), O (for Outlier), and N (for New, or Non-M, Non-O). The vast majority of strains found worldwide belong to the group M. Group O seems to be endemic to and largely confined to Cameroon and neighboring countries in West Central Africa, where these viruses represent a small minority of HIV-1 strains. The group N is represented by a limited number of isolates from Cameroonian persons. The group M is further subdivided in 9 clades or subtypes (A to D, F to H, J and K).</text>
</comment>
<feature type="region of interest" description="Immunosuppression" evidence="33">
    <location>
        <begin position="572"/>
        <end position="590"/>
    </location>
</feature>
<dbReference type="GO" id="GO:0055036">
    <property type="term" value="C:virion membrane"/>
    <property type="evidence" value="ECO:0007669"/>
    <property type="project" value="UniProtKB-SubCell"/>
</dbReference>
<evidence type="ECO:0000256" key="6">
    <source>
        <dbReference type="ARBA" id="ARBA00004650"/>
    </source>
</evidence>
<evidence type="ECO:0000256" key="17">
    <source>
        <dbReference type="ARBA" id="ARBA00022804"/>
    </source>
</evidence>
<keyword evidence="10 33" id="KW-1165">Clathrin-mediated endocytosis of virus by host</keyword>
<feature type="short sequence motif" description="Di-leucine internalization motif" evidence="33">
    <location>
        <begin position="853"/>
        <end position="854"/>
    </location>
</feature>
<dbReference type="GO" id="GO:0005198">
    <property type="term" value="F:structural molecule activity"/>
    <property type="evidence" value="ECO:0007669"/>
    <property type="project" value="UniProtKB-UniRule"/>
</dbReference>
<comment type="miscellaneous">
    <text evidence="33">Inhibitors targeting HIV-1 viral envelope proteins are used as antiretroviral drugs. Attachment of virions to the cell surface via non-specific interactions and CD4 binding can be blocked by inhibitors that include cyanovirin-N, cyclotriazadisulfonamide analogs, PRO 2000, TNX 355 and PRO 542. In addition, BMS 806 can block CD4-induced conformational changes. Env interactions with the coreceptor molecules can be targeted by CCR5 antagonists including SCH-D, maraviroc (UK 427857) and aplaviroc (GW 873140), and the CXCR4 antagonist AMD 070. Fusion of viral and cellular membranes can be inhibited by peptides such as enfuvirtide and tifuvirtide (T 1249). Resistance to inhibitors associated with mutations in Env are observed. Most of the time, single mutations confer only a modest reduction in drug susceptibility. Combination of several mutations is usually required to develop a high-level drug resistance.</text>
</comment>
<dbReference type="GO" id="GO:0052031">
    <property type="term" value="P:symbiont-mediated perturbation of host defense response"/>
    <property type="evidence" value="ECO:0007669"/>
    <property type="project" value="UniProtKB-UniRule"/>
</dbReference>
<proteinExistence type="inferred from homology"/>
<dbReference type="GO" id="GO:0039654">
    <property type="term" value="P:fusion of virus membrane with host endosome membrane"/>
    <property type="evidence" value="ECO:0007669"/>
    <property type="project" value="UniProtKB-UniRule"/>
</dbReference>
<evidence type="ECO:0000256" key="19">
    <source>
        <dbReference type="ARBA" id="ARBA00022870"/>
    </source>
</evidence>
<dbReference type="SUPFAM" id="SSF58069">
    <property type="entry name" value="Virus ectodomain"/>
    <property type="match status" value="1"/>
</dbReference>
<dbReference type="FunFam" id="1.10.287.210:FF:000001">
    <property type="entry name" value="Envelope glycoprotein gp160"/>
    <property type="match status" value="1"/>
</dbReference>
<organismHost>
    <name type="scientific">Homo sapiens</name>
    <name type="common">Human</name>
    <dbReference type="NCBI Taxonomy" id="9606"/>
</organismHost>
<evidence type="ECO:0000256" key="13">
    <source>
        <dbReference type="ARBA" id="ARBA00022685"/>
    </source>
</evidence>
<evidence type="ECO:0000256" key="24">
    <source>
        <dbReference type="ARBA" id="ARBA00023054"/>
    </source>
</evidence>
<evidence type="ECO:0000256" key="35">
    <source>
        <dbReference type="SAM" id="MobiDB-lite"/>
    </source>
</evidence>
<evidence type="ECO:0000259" key="37">
    <source>
        <dbReference type="Pfam" id="PF00517"/>
    </source>
</evidence>
<dbReference type="Proteomes" id="UP000106239">
    <property type="component" value="Genome"/>
</dbReference>
<evidence type="ECO:0000256" key="3">
    <source>
        <dbReference type="ARBA" id="ARBA00004505"/>
    </source>
</evidence>
<dbReference type="Pfam" id="PF00516">
    <property type="entry name" value="GP120"/>
    <property type="match status" value="1"/>
</dbReference>
<keyword evidence="17 33" id="KW-1161">Viral attachment to host cell</keyword>
<feature type="coiled-coil region" evidence="33">
    <location>
        <begin position="631"/>
        <end position="665"/>
    </location>
</feature>
<evidence type="ECO:0000256" key="27">
    <source>
        <dbReference type="ARBA" id="ARBA00023157"/>
    </source>
</evidence>
<feature type="disulfide bond" evidence="33">
    <location>
        <begin position="54"/>
        <end position="74"/>
    </location>
</feature>
<dbReference type="CDD" id="cd09909">
    <property type="entry name" value="HIV-1-like_HR1-HR2"/>
    <property type="match status" value="1"/>
</dbReference>
<evidence type="ECO:0000256" key="9">
    <source>
        <dbReference type="ARBA" id="ARBA00022511"/>
    </source>
</evidence>
<keyword evidence="14 33" id="KW-0812">Transmembrane</keyword>
<evidence type="ECO:0000256" key="21">
    <source>
        <dbReference type="ARBA" id="ARBA00022890"/>
    </source>
</evidence>
<feature type="chain" id="PRO_5023409603" description="Transmembrane protein gp41" evidence="33">
    <location>
        <begin position="510"/>
        <end position="854"/>
    </location>
</feature>
<comment type="PTM">
    <text evidence="33">Highly glycosylated by host. The high number of glycan on the protein is reffered to as 'glycan shield' because it contributes to hide protein sequence from adaptive immune system.</text>
</comment>
<feature type="disulfide bond" evidence="33">
    <location>
        <begin position="596"/>
        <end position="602"/>
    </location>
</feature>
<dbReference type="GO" id="GO:0019062">
    <property type="term" value="P:virion attachment to host cell"/>
    <property type="evidence" value="ECO:0007669"/>
    <property type="project" value="UniProtKB-UniRule"/>
</dbReference>
<dbReference type="GO" id="GO:0016020">
    <property type="term" value="C:membrane"/>
    <property type="evidence" value="ECO:0007669"/>
    <property type="project" value="UniProtKB-UniRule"/>
</dbReference>
<comment type="caution">
    <text evidence="33 34">Lacks conserved residue(s) required for the propagation of feature annotation.</text>
</comment>
<feature type="region of interest" description="CD4-binding loop" evidence="33">
    <location>
        <begin position="368"/>
        <end position="378"/>
    </location>
</feature>
<evidence type="ECO:0000256" key="29">
    <source>
        <dbReference type="ARBA" id="ARBA00023280"/>
    </source>
</evidence>
<keyword evidence="24 33" id="KW-0175">Coiled coil</keyword>
<dbReference type="FunFam" id="2.170.40.20:FF:000001">
    <property type="entry name" value="Envelope glycoprotein gp160"/>
    <property type="match status" value="1"/>
</dbReference>
<keyword evidence="19 33" id="KW-1043">Host membrane</keyword>
<comment type="similarity">
    <text evidence="33">Belongs to the HIV-1 env protein family.</text>
</comment>
<comment type="function">
    <text evidence="33">Envelope glycoprotein gp160: Oligomerizes in the host endoplasmic reticulum into predominantly trimers. In a second time, gp160 transits in the host Golgi, where glycosylation is completed. The precursor is then proteolytically cleaved in the trans-Golgi and thereby activated by cellular furin or furin-like proteases to produce gp120 and gp41.</text>
</comment>
<keyword evidence="12 33" id="KW-1162">Viral penetration into host cytoplasm</keyword>
<dbReference type="GO" id="GO:0019064">
    <property type="term" value="P:fusion of virus membrane with host plasma membrane"/>
    <property type="evidence" value="ECO:0007669"/>
    <property type="project" value="UniProtKB-UniRule"/>
</dbReference>
<comment type="function">
    <text evidence="33">Surface protein gp120: Attaches the virus to the host lymphoid cell by binding to the primary receptor CD4. This interaction induces a structural rearrangement creating a high affinity binding site for a chemokine coreceptor like CXCR4 and/or CCR5. Acts as a ligand for CD209/DC-SIGN and CLEC4M/DC-SIGNR, which are respectively found on dendritic cells (DCs), and on endothelial cells of liver sinusoids and lymph node sinuses. These interactions allow capture of viral particles at mucosal surfaces by these cells and subsequent transmission to permissive cells. HIV subverts the migration properties of dendritic cells to gain access to CD4+ T-cells in lymph nodes. Virus transmission to permissive T-cells occurs either in trans (without DCs infection, through viral capture and transmission), or in cis (following DCs productive infection, through the usual CD4-gp120 interaction), thereby inducing a robust infection. In trans infection, bound virions remain infectious over days and it is proposed that they are not degraded, but protected in non-lysosomal acidic organelles within the DCs close to the cell membrane thus contributing to the viral infectious potential during DCs' migration from the periphery to the lymphoid tissues. On arrival at lymphoid tissues, intact virions recycle back to DCs' cell surface allowing virus transmission to CD4+ T-cells.</text>
</comment>
<keyword evidence="27 33" id="KW-1015">Disulfide bond</keyword>
<feature type="disulfide bond" evidence="33">
    <location>
        <begin position="224"/>
        <end position="253"/>
    </location>
</feature>
<gene>
    <name evidence="33 38" type="primary">env</name>
</gene>
<dbReference type="InterPro" id="IPR036377">
    <property type="entry name" value="Gp120_core_sf"/>
</dbReference>
<evidence type="ECO:0000313" key="39">
    <source>
        <dbReference type="Proteomes" id="UP000106239"/>
    </source>
</evidence>
<comment type="PTM">
    <text evidence="33">Specific enzymatic cleavages in vivo yield mature proteins. Envelope glycoproteins are synthesized as a inactive precursor that is heavily N-glycosylated and processed likely by host cell furin in the Golgi to yield the mature SU and TM proteins. The cleavage site between SU and TM requires the minimal sequence [KR]-X-[KR]-R. About 2 of the 9 disulfide bonds of gp41 are reduced by P4HB/PDI, following binding to CD4 receptor.</text>
</comment>
<feature type="region of interest" description="Disordered" evidence="35">
    <location>
        <begin position="714"/>
        <end position="741"/>
    </location>
</feature>
<dbReference type="GO" id="GO:0075512">
    <property type="term" value="P:clathrin-dependent endocytosis of virus by host cell"/>
    <property type="evidence" value="ECO:0007669"/>
    <property type="project" value="UniProtKB-UniRule"/>
</dbReference>
<keyword evidence="25 33" id="KW-0472">Membrane</keyword>
<name>A0A0C5KLA7_HV1</name>